<gene>
    <name evidence="2" type="ORF">BDK51DRAFT_34346</name>
</gene>
<dbReference type="OrthoDB" id="2111238at2759"/>
<protein>
    <submittedName>
        <fullName evidence="2">Uncharacterized protein</fullName>
    </submittedName>
</protein>
<sequence length="411" mass="48162">MSDPVVLECNGIILRKTTFEIVARGMDNICQIDIDQAMSYLDGADAYSFEEAEDGTVSRVSYIDDEWVVSTNRCIDATRARWSSTKSFYRLLCETVKEAPLTLFERDLAKDETHSFILLHPQNQHVIHHRNPELVYVGSRHIGTFIETSSSPRHVYEGSRHIRTSSSKPLLSWSKLPHSMSAEECRIKHRNPEMQLRRGVIFTKEATSDSPSVRWKVDYEWFKNASSLRKNLPTMHLSYLACSIEERKVFRSYFGSDGVFDMIDWLLISLRKYTMDVYRDTYILKKYTLPRNHPMRGFLYRFHGMYLDNREPIRIQHVEAFIQKESVYVLDSILRFLSNFEQFNNRQIMNHYVDVEMEDVKRTVNRDHSSRKNAKGGRRAPKNSQKRREPLNDFSPTTDAYETHFPTLCGI</sequence>
<organism evidence="2 3">
    <name type="scientific">Blyttiomyces helicus</name>
    <dbReference type="NCBI Taxonomy" id="388810"/>
    <lineage>
        <taxon>Eukaryota</taxon>
        <taxon>Fungi</taxon>
        <taxon>Fungi incertae sedis</taxon>
        <taxon>Chytridiomycota</taxon>
        <taxon>Chytridiomycota incertae sedis</taxon>
        <taxon>Chytridiomycetes</taxon>
        <taxon>Chytridiomycetes incertae sedis</taxon>
        <taxon>Blyttiomyces</taxon>
    </lineage>
</organism>
<feature type="compositionally biased region" description="Basic residues" evidence="1">
    <location>
        <begin position="371"/>
        <end position="385"/>
    </location>
</feature>
<keyword evidence="3" id="KW-1185">Reference proteome</keyword>
<proteinExistence type="predicted"/>
<dbReference type="EMBL" id="KZ993809">
    <property type="protein sequence ID" value="RKO94839.1"/>
    <property type="molecule type" value="Genomic_DNA"/>
</dbReference>
<evidence type="ECO:0000256" key="1">
    <source>
        <dbReference type="SAM" id="MobiDB-lite"/>
    </source>
</evidence>
<accession>A0A4P9WNX2</accession>
<reference evidence="3" key="1">
    <citation type="journal article" date="2018" name="Nat. Microbiol.">
        <title>Leveraging single-cell genomics to expand the fungal tree of life.</title>
        <authorList>
            <person name="Ahrendt S.R."/>
            <person name="Quandt C.A."/>
            <person name="Ciobanu D."/>
            <person name="Clum A."/>
            <person name="Salamov A."/>
            <person name="Andreopoulos B."/>
            <person name="Cheng J.F."/>
            <person name="Woyke T."/>
            <person name="Pelin A."/>
            <person name="Henrissat B."/>
            <person name="Reynolds N.K."/>
            <person name="Benny G.L."/>
            <person name="Smith M.E."/>
            <person name="James T.Y."/>
            <person name="Grigoriev I.V."/>
        </authorList>
    </citation>
    <scope>NUCLEOTIDE SEQUENCE [LARGE SCALE GENOMIC DNA]</scope>
</reference>
<name>A0A4P9WNX2_9FUNG</name>
<evidence type="ECO:0000313" key="3">
    <source>
        <dbReference type="Proteomes" id="UP000269721"/>
    </source>
</evidence>
<dbReference type="Proteomes" id="UP000269721">
    <property type="component" value="Unassembled WGS sequence"/>
</dbReference>
<evidence type="ECO:0000313" key="2">
    <source>
        <dbReference type="EMBL" id="RKO94839.1"/>
    </source>
</evidence>
<dbReference type="AlphaFoldDB" id="A0A4P9WNX2"/>
<feature type="region of interest" description="Disordered" evidence="1">
    <location>
        <begin position="363"/>
        <end position="399"/>
    </location>
</feature>